<dbReference type="AlphaFoldDB" id="A0A453KC89"/>
<evidence type="ECO:0000259" key="1">
    <source>
        <dbReference type="Pfam" id="PF25268"/>
    </source>
</evidence>
<dbReference type="Gramene" id="AET5Gv20376800.1">
    <property type="protein sequence ID" value="AET5Gv20376800.1"/>
    <property type="gene ID" value="AET5Gv20376800"/>
</dbReference>
<reference evidence="2" key="4">
    <citation type="submission" date="2019-03" db="UniProtKB">
        <authorList>
            <consortium name="EnsemblPlants"/>
        </authorList>
    </citation>
    <scope>IDENTIFICATION</scope>
</reference>
<feature type="domain" description="DUF7866" evidence="1">
    <location>
        <begin position="79"/>
        <end position="134"/>
    </location>
</feature>
<name>A0A453KC89_AEGTS</name>
<dbReference type="PANTHER" id="PTHR33786">
    <property type="entry name" value="UBIQUITIN CARBOXYL-TERMINAL HYDROLASE"/>
    <property type="match status" value="1"/>
</dbReference>
<reference evidence="2" key="5">
    <citation type="journal article" date="2021" name="G3 (Bethesda)">
        <title>Aegilops tauschii genome assembly Aet v5.0 features greater sequence contiguity and improved annotation.</title>
        <authorList>
            <person name="Wang L."/>
            <person name="Zhu T."/>
            <person name="Rodriguez J.C."/>
            <person name="Deal K.R."/>
            <person name="Dubcovsky J."/>
            <person name="McGuire P.E."/>
            <person name="Lux T."/>
            <person name="Spannagl M."/>
            <person name="Mayer K.F.X."/>
            <person name="Baldrich P."/>
            <person name="Meyers B.C."/>
            <person name="Huo N."/>
            <person name="Gu Y.Q."/>
            <person name="Zhou H."/>
            <person name="Devos K.M."/>
            <person name="Bennetzen J.L."/>
            <person name="Unver T."/>
            <person name="Budak H."/>
            <person name="Gulick P.J."/>
            <person name="Galiba G."/>
            <person name="Kalapos B."/>
            <person name="Nelson D.R."/>
            <person name="Li P."/>
            <person name="You F.M."/>
            <person name="Luo M.C."/>
            <person name="Dvorak J."/>
        </authorList>
    </citation>
    <scope>NUCLEOTIDE SEQUENCE [LARGE SCALE GENOMIC DNA]</scope>
    <source>
        <strain evidence="2">cv. AL8/78</strain>
    </source>
</reference>
<protein>
    <recommendedName>
        <fullName evidence="1">DUF7866 domain-containing protein</fullName>
    </recommendedName>
</protein>
<reference evidence="2" key="3">
    <citation type="journal article" date="2017" name="Nature">
        <title>Genome sequence of the progenitor of the wheat D genome Aegilops tauschii.</title>
        <authorList>
            <person name="Luo M.C."/>
            <person name="Gu Y.Q."/>
            <person name="Puiu D."/>
            <person name="Wang H."/>
            <person name="Twardziok S.O."/>
            <person name="Deal K.R."/>
            <person name="Huo N."/>
            <person name="Zhu T."/>
            <person name="Wang L."/>
            <person name="Wang Y."/>
            <person name="McGuire P.E."/>
            <person name="Liu S."/>
            <person name="Long H."/>
            <person name="Ramasamy R.K."/>
            <person name="Rodriguez J.C."/>
            <person name="Van S.L."/>
            <person name="Yuan L."/>
            <person name="Wang Z."/>
            <person name="Xia Z."/>
            <person name="Xiao L."/>
            <person name="Anderson O.D."/>
            <person name="Ouyang S."/>
            <person name="Liang Y."/>
            <person name="Zimin A.V."/>
            <person name="Pertea G."/>
            <person name="Qi P."/>
            <person name="Bennetzen J.L."/>
            <person name="Dai X."/>
            <person name="Dawson M.W."/>
            <person name="Muller H.G."/>
            <person name="Kugler K."/>
            <person name="Rivarola-Duarte L."/>
            <person name="Spannagl M."/>
            <person name="Mayer K.F.X."/>
            <person name="Lu F.H."/>
            <person name="Bevan M.W."/>
            <person name="Leroy P."/>
            <person name="Li P."/>
            <person name="You F.M."/>
            <person name="Sun Q."/>
            <person name="Liu Z."/>
            <person name="Lyons E."/>
            <person name="Wicker T."/>
            <person name="Salzberg S.L."/>
            <person name="Devos K.M."/>
            <person name="Dvorak J."/>
        </authorList>
    </citation>
    <scope>NUCLEOTIDE SEQUENCE [LARGE SCALE GENOMIC DNA]</scope>
    <source>
        <strain evidence="2">cv. AL8/78</strain>
    </source>
</reference>
<keyword evidence="3" id="KW-1185">Reference proteome</keyword>
<dbReference type="Proteomes" id="UP000015105">
    <property type="component" value="Chromosome 5D"/>
</dbReference>
<evidence type="ECO:0000313" key="3">
    <source>
        <dbReference type="Proteomes" id="UP000015105"/>
    </source>
</evidence>
<dbReference type="PANTHER" id="PTHR33786:SF14">
    <property type="entry name" value="BOWMAN-BIRK SERINE PROTEASE INHIBITORS FAMILY DOMAIN-CONTAINING PROTEIN"/>
    <property type="match status" value="1"/>
</dbReference>
<reference evidence="3" key="2">
    <citation type="journal article" date="2017" name="Nat. Plants">
        <title>The Aegilops tauschii genome reveals multiple impacts of transposons.</title>
        <authorList>
            <person name="Zhao G."/>
            <person name="Zou C."/>
            <person name="Li K."/>
            <person name="Wang K."/>
            <person name="Li T."/>
            <person name="Gao L."/>
            <person name="Zhang X."/>
            <person name="Wang H."/>
            <person name="Yang Z."/>
            <person name="Liu X."/>
            <person name="Jiang W."/>
            <person name="Mao L."/>
            <person name="Kong X."/>
            <person name="Jiao Y."/>
            <person name="Jia J."/>
        </authorList>
    </citation>
    <scope>NUCLEOTIDE SEQUENCE [LARGE SCALE GENOMIC DNA]</scope>
    <source>
        <strain evidence="3">cv. AL8/78</strain>
    </source>
</reference>
<sequence length="145" mass="14514">SPNPPHSPTKTSKPPKAMAASVPLAGVALLLLLLHAAHDGGMAGLASTGGARMASSEGYAPVQTVVYRSAALEASEAFEPFQLCMGCRCCPAGNNGSSCVDTQCCYGINCNLPGKPFGTCAFTPRTCGCGANNCTAAPAPPPPTS</sequence>
<organism evidence="2 3">
    <name type="scientific">Aegilops tauschii subsp. strangulata</name>
    <name type="common">Goatgrass</name>
    <dbReference type="NCBI Taxonomy" id="200361"/>
    <lineage>
        <taxon>Eukaryota</taxon>
        <taxon>Viridiplantae</taxon>
        <taxon>Streptophyta</taxon>
        <taxon>Embryophyta</taxon>
        <taxon>Tracheophyta</taxon>
        <taxon>Spermatophyta</taxon>
        <taxon>Magnoliopsida</taxon>
        <taxon>Liliopsida</taxon>
        <taxon>Poales</taxon>
        <taxon>Poaceae</taxon>
        <taxon>BOP clade</taxon>
        <taxon>Pooideae</taxon>
        <taxon>Triticodae</taxon>
        <taxon>Triticeae</taxon>
        <taxon>Triticinae</taxon>
        <taxon>Aegilops</taxon>
    </lineage>
</organism>
<proteinExistence type="predicted"/>
<dbReference type="STRING" id="200361.A0A453KC89"/>
<accession>A0A453KC89</accession>
<dbReference type="Pfam" id="PF25268">
    <property type="entry name" value="DUF7866"/>
    <property type="match status" value="1"/>
</dbReference>
<reference evidence="3" key="1">
    <citation type="journal article" date="2014" name="Science">
        <title>Ancient hybridizations among the ancestral genomes of bread wheat.</title>
        <authorList>
            <consortium name="International Wheat Genome Sequencing Consortium,"/>
            <person name="Marcussen T."/>
            <person name="Sandve S.R."/>
            <person name="Heier L."/>
            <person name="Spannagl M."/>
            <person name="Pfeifer M."/>
            <person name="Jakobsen K.S."/>
            <person name="Wulff B.B."/>
            <person name="Steuernagel B."/>
            <person name="Mayer K.F."/>
            <person name="Olsen O.A."/>
        </authorList>
    </citation>
    <scope>NUCLEOTIDE SEQUENCE [LARGE SCALE GENOMIC DNA]</scope>
    <source>
        <strain evidence="3">cv. AL8/78</strain>
    </source>
</reference>
<evidence type="ECO:0000313" key="2">
    <source>
        <dbReference type="EnsemblPlants" id="AET5Gv20376800.1"/>
    </source>
</evidence>
<dbReference type="InterPro" id="IPR057188">
    <property type="entry name" value="DUF7866"/>
</dbReference>
<dbReference type="EnsemblPlants" id="AET5Gv20376800.1">
    <property type="protein sequence ID" value="AET5Gv20376800.1"/>
    <property type="gene ID" value="AET5Gv20376800"/>
</dbReference>